<feature type="domain" description="Neurotransmitter-gated ion-channel ligand-binding" evidence="6">
    <location>
        <begin position="28"/>
        <end position="173"/>
    </location>
</feature>
<reference evidence="9" key="1">
    <citation type="submission" date="2025-08" db="UniProtKB">
        <authorList>
            <consortium name="RefSeq"/>
        </authorList>
    </citation>
    <scope>IDENTIFICATION</scope>
</reference>
<evidence type="ECO:0000259" key="7">
    <source>
        <dbReference type="Pfam" id="PF02932"/>
    </source>
</evidence>
<evidence type="ECO:0000256" key="4">
    <source>
        <dbReference type="ARBA" id="ARBA00023136"/>
    </source>
</evidence>
<evidence type="ECO:0000256" key="5">
    <source>
        <dbReference type="SAM" id="Phobius"/>
    </source>
</evidence>
<dbReference type="GO" id="GO:0004888">
    <property type="term" value="F:transmembrane signaling receptor activity"/>
    <property type="evidence" value="ECO:0007669"/>
    <property type="project" value="InterPro"/>
</dbReference>
<feature type="transmembrane region" description="Helical" evidence="5">
    <location>
        <begin position="291"/>
        <end position="313"/>
    </location>
</feature>
<organism evidence="8 9">
    <name type="scientific">Octopus sinensis</name>
    <name type="common">East Asian common octopus</name>
    <dbReference type="NCBI Taxonomy" id="2607531"/>
    <lineage>
        <taxon>Eukaryota</taxon>
        <taxon>Metazoa</taxon>
        <taxon>Spiralia</taxon>
        <taxon>Lophotrochozoa</taxon>
        <taxon>Mollusca</taxon>
        <taxon>Cephalopoda</taxon>
        <taxon>Coleoidea</taxon>
        <taxon>Octopodiformes</taxon>
        <taxon>Octopoda</taxon>
        <taxon>Incirrata</taxon>
        <taxon>Octopodidae</taxon>
        <taxon>Octopus</taxon>
    </lineage>
</organism>
<dbReference type="InterPro" id="IPR038050">
    <property type="entry name" value="Neuro_actylchol_rec"/>
</dbReference>
<dbReference type="PANTHER" id="PTHR18945">
    <property type="entry name" value="NEUROTRANSMITTER GATED ION CHANNEL"/>
    <property type="match status" value="1"/>
</dbReference>
<dbReference type="Proteomes" id="UP000515154">
    <property type="component" value="Linkage group LG16"/>
</dbReference>
<evidence type="ECO:0000313" key="8">
    <source>
        <dbReference type="Proteomes" id="UP000515154"/>
    </source>
</evidence>
<dbReference type="GO" id="GO:0016020">
    <property type="term" value="C:membrane"/>
    <property type="evidence" value="ECO:0007669"/>
    <property type="project" value="UniProtKB-SubCell"/>
</dbReference>
<keyword evidence="2 5" id="KW-0812">Transmembrane</keyword>
<dbReference type="SUPFAM" id="SSF63712">
    <property type="entry name" value="Nicotinic receptor ligand binding domain-like"/>
    <property type="match status" value="1"/>
</dbReference>
<dbReference type="RefSeq" id="XP_029646615.2">
    <property type="nucleotide sequence ID" value="XM_029790755.2"/>
</dbReference>
<evidence type="ECO:0000313" key="9">
    <source>
        <dbReference type="RefSeq" id="XP_029646615.2"/>
    </source>
</evidence>
<feature type="transmembrane region" description="Helical" evidence="5">
    <location>
        <begin position="226"/>
        <end position="249"/>
    </location>
</feature>
<evidence type="ECO:0000259" key="6">
    <source>
        <dbReference type="Pfam" id="PF02931"/>
    </source>
</evidence>
<evidence type="ECO:0000256" key="1">
    <source>
        <dbReference type="ARBA" id="ARBA00004141"/>
    </source>
</evidence>
<dbReference type="SUPFAM" id="SSF90112">
    <property type="entry name" value="Neurotransmitter-gated ion-channel transmembrane pore"/>
    <property type="match status" value="1"/>
</dbReference>
<keyword evidence="4 5" id="KW-0472">Membrane</keyword>
<dbReference type="InterPro" id="IPR006201">
    <property type="entry name" value="Neur_channel"/>
</dbReference>
<evidence type="ECO:0000256" key="3">
    <source>
        <dbReference type="ARBA" id="ARBA00022989"/>
    </source>
</evidence>
<protein>
    <submittedName>
        <fullName evidence="9">Acetylcholine receptor subunit beta-type acr-2-like</fullName>
    </submittedName>
</protein>
<sequence>MMSNKYFLILIPVISIVISSPMYNDETLLQATLLSNYSKSVRPVIDSSTTINIEAVLFLHTFYGLDFVNNIVIARYDFGLEWTDEFLTWNPLDYNNITVMYLEKDKLWTPEIAMCNSMKESEEKGIFQEVKVSNNGRVTMRSLKLLKTYCSFNAFAYPFDQHECEIFICVALHEPVHTRIMSLTYKDLNYSQNYKWDIDYNGMKNATDHRFSFAVADLHLRRKLTIAIVAMLIPTIMMTILTIFVFVLPPESGEKVSLATTIFLSNVLYLVEIEKTTPKNSKFPSLLMTYLMLLSFLSGIATLGSVIICKLYVIQSSDEKTSNVPDQTTYKSRSNKIADISTISTREIDPVTLNSKSKTKRKCGITEYFRLDEAFLKISIVVTVITSILFTSFLCIE</sequence>
<feature type="transmembrane region" description="Helical" evidence="5">
    <location>
        <begin position="255"/>
        <end position="271"/>
    </location>
</feature>
<proteinExistence type="predicted"/>
<dbReference type="InterPro" id="IPR006029">
    <property type="entry name" value="Neurotrans-gated_channel_TM"/>
</dbReference>
<dbReference type="Pfam" id="PF02931">
    <property type="entry name" value="Neur_chan_LBD"/>
    <property type="match status" value="1"/>
</dbReference>
<dbReference type="GO" id="GO:0005230">
    <property type="term" value="F:extracellular ligand-gated monoatomic ion channel activity"/>
    <property type="evidence" value="ECO:0007669"/>
    <property type="project" value="InterPro"/>
</dbReference>
<gene>
    <name evidence="9" type="primary">LOC115220607</name>
</gene>
<dbReference type="AlphaFoldDB" id="A0A6P7T8B0"/>
<feature type="domain" description="Neurotransmitter-gated ion-channel transmembrane" evidence="7">
    <location>
        <begin position="231"/>
        <end position="328"/>
    </location>
</feature>
<dbReference type="KEGG" id="osn:115220607"/>
<dbReference type="CDD" id="cd19051">
    <property type="entry name" value="LGIC_TM_cation"/>
    <property type="match status" value="1"/>
</dbReference>
<dbReference type="CDD" id="cd18989">
    <property type="entry name" value="LGIC_ECD_cation"/>
    <property type="match status" value="1"/>
</dbReference>
<evidence type="ECO:0000256" key="2">
    <source>
        <dbReference type="ARBA" id="ARBA00022692"/>
    </source>
</evidence>
<dbReference type="Gene3D" id="2.70.170.10">
    <property type="entry name" value="Neurotransmitter-gated ion-channel ligand-binding domain"/>
    <property type="match status" value="1"/>
</dbReference>
<dbReference type="Gene3D" id="1.20.58.390">
    <property type="entry name" value="Neurotransmitter-gated ion-channel transmembrane domain"/>
    <property type="match status" value="1"/>
</dbReference>
<name>A0A6P7T8B0_9MOLL</name>
<comment type="subcellular location">
    <subcellularLocation>
        <location evidence="1">Membrane</location>
        <topology evidence="1">Multi-pass membrane protein</topology>
    </subcellularLocation>
</comment>
<keyword evidence="8" id="KW-1185">Reference proteome</keyword>
<dbReference type="InterPro" id="IPR036719">
    <property type="entry name" value="Neuro-gated_channel_TM_sf"/>
</dbReference>
<dbReference type="InterPro" id="IPR036734">
    <property type="entry name" value="Neur_chan_lig-bd_sf"/>
</dbReference>
<feature type="transmembrane region" description="Helical" evidence="5">
    <location>
        <begin position="6"/>
        <end position="23"/>
    </location>
</feature>
<keyword evidence="3 5" id="KW-1133">Transmembrane helix</keyword>
<dbReference type="InterPro" id="IPR006202">
    <property type="entry name" value="Neur_chan_lig-bd"/>
</dbReference>
<accession>A0A6P7T8B0</accession>
<feature type="transmembrane region" description="Helical" evidence="5">
    <location>
        <begin position="374"/>
        <end position="396"/>
    </location>
</feature>
<dbReference type="Pfam" id="PF02932">
    <property type="entry name" value="Neur_chan_memb"/>
    <property type="match status" value="1"/>
</dbReference>